<organism evidence="2 3">
    <name type="scientific">Lymnaea stagnalis</name>
    <name type="common">Great pond snail</name>
    <name type="synonym">Helix stagnalis</name>
    <dbReference type="NCBI Taxonomy" id="6523"/>
    <lineage>
        <taxon>Eukaryota</taxon>
        <taxon>Metazoa</taxon>
        <taxon>Spiralia</taxon>
        <taxon>Lophotrochozoa</taxon>
        <taxon>Mollusca</taxon>
        <taxon>Gastropoda</taxon>
        <taxon>Heterobranchia</taxon>
        <taxon>Euthyneura</taxon>
        <taxon>Panpulmonata</taxon>
        <taxon>Hygrophila</taxon>
        <taxon>Lymnaeoidea</taxon>
        <taxon>Lymnaeidae</taxon>
        <taxon>Lymnaea</taxon>
    </lineage>
</organism>
<feature type="signal peptide" evidence="1">
    <location>
        <begin position="1"/>
        <end position="31"/>
    </location>
</feature>
<dbReference type="Proteomes" id="UP001497497">
    <property type="component" value="Unassembled WGS sequence"/>
</dbReference>
<gene>
    <name evidence="2" type="ORF">GSLYS_00009412001</name>
</gene>
<proteinExistence type="predicted"/>
<keyword evidence="1" id="KW-0732">Signal</keyword>
<feature type="chain" id="PRO_5043841964" evidence="1">
    <location>
        <begin position="32"/>
        <end position="109"/>
    </location>
</feature>
<name>A0AAV2HP30_LYMST</name>
<evidence type="ECO:0000313" key="2">
    <source>
        <dbReference type="EMBL" id="CAL1535452.1"/>
    </source>
</evidence>
<accession>A0AAV2HP30</accession>
<evidence type="ECO:0000256" key="1">
    <source>
        <dbReference type="SAM" id="SignalP"/>
    </source>
</evidence>
<protein>
    <submittedName>
        <fullName evidence="2">Uncharacterized protein</fullName>
    </submittedName>
</protein>
<reference evidence="2 3" key="1">
    <citation type="submission" date="2024-04" db="EMBL/GenBank/DDBJ databases">
        <authorList>
            <consortium name="Genoscope - CEA"/>
            <person name="William W."/>
        </authorList>
    </citation>
    <scope>NUCLEOTIDE SEQUENCE [LARGE SCALE GENOMIC DNA]</scope>
</reference>
<comment type="caution">
    <text evidence="2">The sequence shown here is derived from an EMBL/GenBank/DDBJ whole genome shotgun (WGS) entry which is preliminary data.</text>
</comment>
<keyword evidence="3" id="KW-1185">Reference proteome</keyword>
<dbReference type="EMBL" id="CAXITT010000202">
    <property type="protein sequence ID" value="CAL1535452.1"/>
    <property type="molecule type" value="Genomic_DNA"/>
</dbReference>
<sequence>MDGSTSNNKCHIMSWYCLLLVVLTFAGHTRSESDCPRFCQMFSQTRVQQMWCLADLCPKVGQGLLPNAKRGYRDGLEVVARRKTPPPFSYVEKRDKEIWEGPAPADINH</sequence>
<evidence type="ECO:0000313" key="3">
    <source>
        <dbReference type="Proteomes" id="UP001497497"/>
    </source>
</evidence>
<dbReference type="AlphaFoldDB" id="A0AAV2HP30"/>